<comment type="caution">
    <text evidence="4">The sequence shown here is derived from an EMBL/GenBank/DDBJ whole genome shotgun (WGS) entry which is preliminary data.</text>
</comment>
<dbReference type="SUPFAM" id="SSF53774">
    <property type="entry name" value="Glutaminase/Asparaginase"/>
    <property type="match status" value="1"/>
</dbReference>
<dbReference type="EMBL" id="BONH01000049">
    <property type="protein sequence ID" value="GIG02242.1"/>
    <property type="molecule type" value="Genomic_DNA"/>
</dbReference>
<dbReference type="PANTHER" id="PTHR11707">
    <property type="entry name" value="L-ASPARAGINASE"/>
    <property type="match status" value="1"/>
</dbReference>
<dbReference type="PANTHER" id="PTHR11707:SF28">
    <property type="entry name" value="60 KDA LYSOPHOSPHOLIPASE"/>
    <property type="match status" value="1"/>
</dbReference>
<dbReference type="Gene3D" id="3.40.50.40">
    <property type="match status" value="1"/>
</dbReference>
<reference evidence="4 5" key="1">
    <citation type="submission" date="2021-01" db="EMBL/GenBank/DDBJ databases">
        <title>Whole genome shotgun sequence of Catellatospora citrea NBRC 14495.</title>
        <authorList>
            <person name="Komaki H."/>
            <person name="Tamura T."/>
        </authorList>
    </citation>
    <scope>NUCLEOTIDE SEQUENCE [LARGE SCALE GENOMIC DNA]</scope>
    <source>
        <strain evidence="4 5">NBRC 14495</strain>
    </source>
</reference>
<feature type="domain" description="L-asparaginase N-terminal" evidence="2">
    <location>
        <begin position="4"/>
        <end position="186"/>
    </location>
</feature>
<dbReference type="PROSITE" id="PS51732">
    <property type="entry name" value="ASN_GLN_ASE_3"/>
    <property type="match status" value="1"/>
</dbReference>
<accession>A0A8J3KLX8</accession>
<proteinExistence type="predicted"/>
<sequence>MGSRVLLLATKDTIAYRRRAGRESVASGAELLAAAAPVGAEVTVVDVTSEPGWDISPATMLALGRRVRQAAADYDGVVLTHGVDTVEETAYLVDLMAGPAAERAAIVLTGAARALDDQDSDGPANLAAALAAAADPAARGLGAVVCAGGELHAARWVTLADASGPAGFSSAPYGPLARVVHGRVERLAAPPPRPPYGGGEPEWDVALFKTHPGMDPELLGGLADRGVQGVVLEGTGQGNVPASLLAAISDLIDDDIPVVVASRTHHPAAAGALPRDVGMAERLGAIPARGLRAEKARIALMAALGDAPGVDAVRHWFAQL</sequence>
<dbReference type="Pfam" id="PF00710">
    <property type="entry name" value="Asparaginase"/>
    <property type="match status" value="1"/>
</dbReference>
<dbReference type="InterPro" id="IPR036152">
    <property type="entry name" value="Asp/glu_Ase-like_sf"/>
</dbReference>
<evidence type="ECO:0000256" key="1">
    <source>
        <dbReference type="PIRSR" id="PIRSR001220-1"/>
    </source>
</evidence>
<dbReference type="PIRSF" id="PIRSF001220">
    <property type="entry name" value="L-ASNase_gatD"/>
    <property type="match status" value="1"/>
</dbReference>
<dbReference type="Proteomes" id="UP000659904">
    <property type="component" value="Unassembled WGS sequence"/>
</dbReference>
<dbReference type="InterPro" id="IPR037152">
    <property type="entry name" value="L-asparaginase_N_sf"/>
</dbReference>
<name>A0A8J3KLX8_9ACTN</name>
<dbReference type="InterPro" id="IPR027473">
    <property type="entry name" value="L-asparaginase_C"/>
</dbReference>
<dbReference type="GO" id="GO:0004067">
    <property type="term" value="F:asparaginase activity"/>
    <property type="evidence" value="ECO:0007669"/>
    <property type="project" value="UniProtKB-UniRule"/>
</dbReference>
<gene>
    <name evidence="4" type="ORF">Cci01nite_73350</name>
</gene>
<dbReference type="AlphaFoldDB" id="A0A8J3KLX8"/>
<dbReference type="InterPro" id="IPR027474">
    <property type="entry name" value="L-asparaginase_N"/>
</dbReference>
<dbReference type="PRINTS" id="PR00139">
    <property type="entry name" value="ASNGLNASE"/>
</dbReference>
<dbReference type="Gene3D" id="3.40.50.1170">
    <property type="entry name" value="L-asparaginase, N-terminal domain"/>
    <property type="match status" value="1"/>
</dbReference>
<feature type="domain" description="Asparaginase/glutaminase C-terminal" evidence="3">
    <location>
        <begin position="204"/>
        <end position="317"/>
    </location>
</feature>
<evidence type="ECO:0000313" key="5">
    <source>
        <dbReference type="Proteomes" id="UP000659904"/>
    </source>
</evidence>
<evidence type="ECO:0000259" key="2">
    <source>
        <dbReference type="Pfam" id="PF00710"/>
    </source>
</evidence>
<dbReference type="InterPro" id="IPR006034">
    <property type="entry name" value="Asparaginase/glutaminase-like"/>
</dbReference>
<dbReference type="Pfam" id="PF17763">
    <property type="entry name" value="Asparaginase_C"/>
    <property type="match status" value="1"/>
</dbReference>
<dbReference type="RefSeq" id="WP_120319949.1">
    <property type="nucleotide sequence ID" value="NZ_BONH01000049.1"/>
</dbReference>
<feature type="active site" description="O-isoaspartyl threonine intermediate" evidence="1">
    <location>
        <position position="13"/>
    </location>
</feature>
<evidence type="ECO:0000259" key="3">
    <source>
        <dbReference type="Pfam" id="PF17763"/>
    </source>
</evidence>
<evidence type="ECO:0000313" key="4">
    <source>
        <dbReference type="EMBL" id="GIG02242.1"/>
    </source>
</evidence>
<dbReference type="SMART" id="SM00870">
    <property type="entry name" value="Asparaginase"/>
    <property type="match status" value="1"/>
</dbReference>
<dbReference type="InterPro" id="IPR040919">
    <property type="entry name" value="Asparaginase_C"/>
</dbReference>
<protein>
    <submittedName>
        <fullName evidence="4">L-asparaginase</fullName>
    </submittedName>
</protein>
<dbReference type="PIRSF" id="PIRSF500176">
    <property type="entry name" value="L_ASNase"/>
    <property type="match status" value="1"/>
</dbReference>
<organism evidence="4 5">
    <name type="scientific">Catellatospora citrea</name>
    <dbReference type="NCBI Taxonomy" id="53366"/>
    <lineage>
        <taxon>Bacteria</taxon>
        <taxon>Bacillati</taxon>
        <taxon>Actinomycetota</taxon>
        <taxon>Actinomycetes</taxon>
        <taxon>Micromonosporales</taxon>
        <taxon>Micromonosporaceae</taxon>
        <taxon>Catellatospora</taxon>
    </lineage>
</organism>
<keyword evidence="5" id="KW-1185">Reference proteome</keyword>